<feature type="compositionally biased region" description="Gly residues" evidence="1">
    <location>
        <begin position="391"/>
        <end position="405"/>
    </location>
</feature>
<keyword evidence="3" id="KW-1185">Reference proteome</keyword>
<organism evidence="2 3">
    <name type="scientific">Prorocentrum cordatum</name>
    <dbReference type="NCBI Taxonomy" id="2364126"/>
    <lineage>
        <taxon>Eukaryota</taxon>
        <taxon>Sar</taxon>
        <taxon>Alveolata</taxon>
        <taxon>Dinophyceae</taxon>
        <taxon>Prorocentrales</taxon>
        <taxon>Prorocentraceae</taxon>
        <taxon>Prorocentrum</taxon>
    </lineage>
</organism>
<gene>
    <name evidence="2" type="ORF">PCOR1329_LOCUS25333</name>
</gene>
<evidence type="ECO:0000313" key="2">
    <source>
        <dbReference type="EMBL" id="CAK0825129.1"/>
    </source>
</evidence>
<comment type="caution">
    <text evidence="2">The sequence shown here is derived from an EMBL/GenBank/DDBJ whole genome shotgun (WGS) entry which is preliminary data.</text>
</comment>
<dbReference type="Proteomes" id="UP001189429">
    <property type="component" value="Unassembled WGS sequence"/>
</dbReference>
<feature type="region of interest" description="Disordered" evidence="1">
    <location>
        <begin position="391"/>
        <end position="420"/>
    </location>
</feature>
<sequence>MIHELAPGGAAAAGTAPPAARRLRVLSTGNHASYPAAVFSMWRALLRGYDFELDDQSFDTRYCKITGTCSSDHRFAAIGELLRSTVVETCGGLFLKGWEDMAALAEAFSQSISGGSGGAPGLEADVLLCTHPPYSCRLFWPLVLDHSKPLLGFFGGTLEAHVPSSGAEAWLHDFLEMSRHPRVQFAAISPFLAEKMRFQTGADVPVARGFGFHVIEQGIAYFPSRPEVLVWKNSGECEDNQAAFDGLLERLAAEAGGGGPALRFQHLRALRAAGDASYSTIASFRAVVFVPYEVLLMTFYELYHVAIPMFIPTLELASFFLYRGPVTYPHCGMFLEGKDDSEEVVGDFVPRPRAPYSPFARDRITDRVAWLEAYTDWYRFPHISGAEASTLGGGGRGVGGAGGGRIVDTSSIPSNPSGTTPRWDVVIREVSW</sequence>
<dbReference type="EMBL" id="CAUYUJ010008846">
    <property type="protein sequence ID" value="CAK0825129.1"/>
    <property type="molecule type" value="Genomic_DNA"/>
</dbReference>
<proteinExistence type="predicted"/>
<feature type="compositionally biased region" description="Polar residues" evidence="1">
    <location>
        <begin position="408"/>
        <end position="420"/>
    </location>
</feature>
<evidence type="ECO:0000256" key="1">
    <source>
        <dbReference type="SAM" id="MobiDB-lite"/>
    </source>
</evidence>
<protein>
    <submittedName>
        <fullName evidence="2">Uncharacterized protein</fullName>
    </submittedName>
</protein>
<name>A0ABN9S272_9DINO</name>
<reference evidence="2" key="1">
    <citation type="submission" date="2023-10" db="EMBL/GenBank/DDBJ databases">
        <authorList>
            <person name="Chen Y."/>
            <person name="Shah S."/>
            <person name="Dougan E. K."/>
            <person name="Thang M."/>
            <person name="Chan C."/>
        </authorList>
    </citation>
    <scope>NUCLEOTIDE SEQUENCE [LARGE SCALE GENOMIC DNA]</scope>
</reference>
<evidence type="ECO:0000313" key="3">
    <source>
        <dbReference type="Proteomes" id="UP001189429"/>
    </source>
</evidence>
<accession>A0ABN9S272</accession>